<gene>
    <name evidence="14" type="ORF">SCHPADRAFT_873833</name>
</gene>
<name>A0A0H2RPN9_9AGAM</name>
<organism evidence="14 15">
    <name type="scientific">Schizopora paradoxa</name>
    <dbReference type="NCBI Taxonomy" id="27342"/>
    <lineage>
        <taxon>Eukaryota</taxon>
        <taxon>Fungi</taxon>
        <taxon>Dikarya</taxon>
        <taxon>Basidiomycota</taxon>
        <taxon>Agaricomycotina</taxon>
        <taxon>Agaricomycetes</taxon>
        <taxon>Hymenochaetales</taxon>
        <taxon>Schizoporaceae</taxon>
        <taxon>Schizopora</taxon>
    </lineage>
</organism>
<evidence type="ECO:0000256" key="1">
    <source>
        <dbReference type="ARBA" id="ARBA00004123"/>
    </source>
</evidence>
<dbReference type="STRING" id="27342.A0A0H2RPN9"/>
<feature type="compositionally biased region" description="Low complexity" evidence="12">
    <location>
        <begin position="1539"/>
        <end position="1562"/>
    </location>
</feature>
<evidence type="ECO:0000313" key="15">
    <source>
        <dbReference type="Proteomes" id="UP000053477"/>
    </source>
</evidence>
<feature type="region of interest" description="Disordered" evidence="12">
    <location>
        <begin position="1"/>
        <end position="46"/>
    </location>
</feature>
<dbReference type="EMBL" id="KQ085957">
    <property type="protein sequence ID" value="KLO13572.1"/>
    <property type="molecule type" value="Genomic_DNA"/>
</dbReference>
<feature type="domain" description="Mediator complex subunit Med12" evidence="13">
    <location>
        <begin position="111"/>
        <end position="174"/>
    </location>
</feature>
<dbReference type="GO" id="GO:0006357">
    <property type="term" value="P:regulation of transcription by RNA polymerase II"/>
    <property type="evidence" value="ECO:0007669"/>
    <property type="project" value="InterPro"/>
</dbReference>
<keyword evidence="15" id="KW-1185">Reference proteome</keyword>
<proteinExistence type="inferred from homology"/>
<keyword evidence="5" id="KW-0678">Repressor</keyword>
<evidence type="ECO:0000256" key="8">
    <source>
        <dbReference type="ARBA" id="ARBA00023163"/>
    </source>
</evidence>
<evidence type="ECO:0000256" key="11">
    <source>
        <dbReference type="ARBA" id="ARBA00032010"/>
    </source>
</evidence>
<dbReference type="GO" id="GO:0003712">
    <property type="term" value="F:transcription coregulator activity"/>
    <property type="evidence" value="ECO:0007669"/>
    <property type="project" value="InterPro"/>
</dbReference>
<dbReference type="InterPro" id="IPR021990">
    <property type="entry name" value="Mediator_Med12_LCEWAV"/>
</dbReference>
<dbReference type="GO" id="GO:0016592">
    <property type="term" value="C:mediator complex"/>
    <property type="evidence" value="ECO:0007669"/>
    <property type="project" value="InterPro"/>
</dbReference>
<dbReference type="Pfam" id="PF25326">
    <property type="entry name" value="ARM_SRB8"/>
    <property type="match status" value="1"/>
</dbReference>
<evidence type="ECO:0000256" key="10">
    <source>
        <dbReference type="ARBA" id="ARBA00025661"/>
    </source>
</evidence>
<dbReference type="OrthoDB" id="20828at2759"/>
<comment type="subunit">
    <text evidence="3">Component of the SRB8-11 complex, which itself associates with the Mediator complex.</text>
</comment>
<dbReference type="SMART" id="SM01281">
    <property type="entry name" value="Med12"/>
    <property type="match status" value="1"/>
</dbReference>
<feature type="region of interest" description="Disordered" evidence="12">
    <location>
        <begin position="1496"/>
        <end position="1633"/>
    </location>
</feature>
<evidence type="ECO:0000256" key="7">
    <source>
        <dbReference type="ARBA" id="ARBA00023159"/>
    </source>
</evidence>
<evidence type="ECO:0000256" key="3">
    <source>
        <dbReference type="ARBA" id="ARBA00011629"/>
    </source>
</evidence>
<comment type="similarity">
    <text evidence="2">Belongs to the Mediator complex subunit 12 family.</text>
</comment>
<sequence>MGDNNKPRGTEKPEIYKAAPPAWLPKTSSSSDLGYQGFHPPRPGHDEDVLTEANVKTGLSRQQTIPAETYTTKTLLIKELKEHDFLPELEDFMNQIFKRRAENLPQIPSSSFKIPSRVTLNDARRQQYFTDLANPDVPLYKLGKSIPHGVRGHDLLDLLRNFNVSVARAVWFVRVFGSNETAGIRNKPNYNPLQYSIEWANVMNGYIKKQLADIALPITTRLGLNVKQTFKGVLSDPETRDKWVGKFVYTLELLRVFYSEFMVDHATFLSWLVQLLGTCNLAQAGFVARLTEDYYDELMHCRALAKPMVEACLAKLNEISLSSSKEHLEDLQERLEDMLAKVFLVAPTTYVSPRLWKAHSESFRTIMVGYDKSERTDLPNVLKNGVEAYQAEMEGLFEDIENRNEALLFRRMQTQLSKGCLRSMVADVQLLNSIKVSTDLSSLPFFDAGADTSADQFAHKLDLLLAWSVCYMQFGDHRPYAAVTLLQLWRDKTGERACRRDIESPNDKIQDAIFQWLDTNDMAEDERNLRAISLLFGELVEKDLFSYDKYIQRVIARGESGLSFSDEEGSRHRMLLRIIPLHTSDPALVNQRRLALYGARARQIPEDEVERTIRKELRELLPEVFGDTIAESSPHHLTGLPHDLALKNAARYEQVRVLKQWLLPAFRTYFSRSHERDQVRRLRVYSMAVEILETMKFFRTLYELNMEVLKSSPEKDLLIAVIETLRRNLDIWACMKQLDTIISSLCKIFKQWKSHGVHMRPLVAFILELDEGDRLDSSTRQQIAESAAHYAHALCAQDALTQVPPVLPEISGLIQDANPEAPSILANSLWYKYRASPTWTWVVWDNVIATLRQSQSSAINSQAQVTLAGRYATFLLYIDQHSATGIDSQALSWFLGSGFNELLALDAEAWKVVNILFLHLAVSGAVKITTLLQGVVYPIWRSCSTVAKLEEFASYSVLLEASNSLCDLLMIRETFDLGYPSSPSNLFEMQQLRTRRKEVFMDQHYRMLVSSLPDLVFLENKDAILSPYREAACRLRVALCSTEDFRLGAVRHLDAVLETFAKSLEPNRINDNMHEPLVTALRFIFDDNEDRNSSKINSFLSPWKLSASAAVTSFILRHIGRRMANPMTRTQAEAELSKSVEQLLHKNISAEEAGFISEMVKGVEIDVAGKFVTKGLKRISEILMHNDCGREDVTVVNFAAFTQDAGQLLKLLNTIIAPFRGQSELPAIEEVVQKDLIRNIANRLETSVELFGERGHNDWKDEHSQDKHLTECSLFLARLLHFALGFPSAWDMILKESGKRLLDSTFRLAMLFGGQMTVNLVTFTLFLDTACYVFDEIPLESRQGSVDLFQNCIEVNLPRGMPEILQDASISLRRFKSESKVTEGLVYAHRDAEGNLVRGQPVQIRPWDWIEHLGDAPSVEGQKTSDEAGPSKLDVKNNASLPLELFEAKPLGEQVRQRTSDSPEARFEHIFEDDFMSESVYERDWREARIGLPSLRHSPALNDRFGSGSKRNSTPDSQRRGSSRSGSRRGSPALSIRTSVASRSSANPPSASSSTRRTQSPAIDRGVSTAEPIDVDAFTSKASGKRKASAAQVDDDDDVIFIEGPSDSRKGKGKAGKTVSSKTTSSKQRGKRK</sequence>
<keyword evidence="7" id="KW-0010">Activator</keyword>
<evidence type="ECO:0000256" key="6">
    <source>
        <dbReference type="ARBA" id="ARBA00023015"/>
    </source>
</evidence>
<dbReference type="InterPro" id="IPR057344">
    <property type="entry name" value="ARM_SRB8"/>
</dbReference>
<keyword evidence="8" id="KW-0804">Transcription</keyword>
<evidence type="ECO:0000256" key="4">
    <source>
        <dbReference type="ARBA" id="ARBA00019622"/>
    </source>
</evidence>
<evidence type="ECO:0000256" key="9">
    <source>
        <dbReference type="ARBA" id="ARBA00023242"/>
    </source>
</evidence>
<evidence type="ECO:0000256" key="2">
    <source>
        <dbReference type="ARBA" id="ARBA00010289"/>
    </source>
</evidence>
<dbReference type="PANTHER" id="PTHR46567">
    <property type="entry name" value="MEDIATOR OF RNA POLYMERASE II TRANSCRIPTION SUBUNIT 12"/>
    <property type="match status" value="1"/>
</dbReference>
<feature type="compositionally biased region" description="Basic and acidic residues" evidence="12">
    <location>
        <begin position="1"/>
        <end position="15"/>
    </location>
</feature>
<accession>A0A0H2RPN9</accession>
<evidence type="ECO:0000259" key="13">
    <source>
        <dbReference type="SMART" id="SM01281"/>
    </source>
</evidence>
<evidence type="ECO:0000313" key="14">
    <source>
        <dbReference type="EMBL" id="KLO13572.1"/>
    </source>
</evidence>
<protein>
    <recommendedName>
        <fullName evidence="4">Mediator of RNA polymerase II transcription subunit 12</fullName>
    </recommendedName>
    <alternativeName>
        <fullName evidence="11">Mediator complex subunit 12</fullName>
    </alternativeName>
</protein>
<keyword evidence="9" id="KW-0539">Nucleus</keyword>
<keyword evidence="6" id="KW-0805">Transcription regulation</keyword>
<dbReference type="Pfam" id="PF12145">
    <property type="entry name" value="Med12-LCEWAV"/>
    <property type="match status" value="1"/>
</dbReference>
<dbReference type="Proteomes" id="UP000053477">
    <property type="component" value="Unassembled WGS sequence"/>
</dbReference>
<dbReference type="Pfam" id="PF09497">
    <property type="entry name" value="Med12"/>
    <property type="match status" value="1"/>
</dbReference>
<reference evidence="14 15" key="1">
    <citation type="submission" date="2015-04" db="EMBL/GenBank/DDBJ databases">
        <title>Complete genome sequence of Schizopora paradoxa KUC8140, a cosmopolitan wood degrader in East Asia.</title>
        <authorList>
            <consortium name="DOE Joint Genome Institute"/>
            <person name="Min B."/>
            <person name="Park H."/>
            <person name="Jang Y."/>
            <person name="Kim J.-J."/>
            <person name="Kim K.H."/>
            <person name="Pangilinan J."/>
            <person name="Lipzen A."/>
            <person name="Riley R."/>
            <person name="Grigoriev I.V."/>
            <person name="Spatafora J.W."/>
            <person name="Choi I.-G."/>
        </authorList>
    </citation>
    <scope>NUCLEOTIDE SEQUENCE [LARGE SCALE GENOMIC DNA]</scope>
    <source>
        <strain evidence="14 15">KUC8140</strain>
    </source>
</reference>
<evidence type="ECO:0000256" key="12">
    <source>
        <dbReference type="SAM" id="MobiDB-lite"/>
    </source>
</evidence>
<dbReference type="InParanoid" id="A0A0H2RPN9"/>
<comment type="function">
    <text evidence="10">Component of the SRB8-11 complex. The SRB8-11 complex is a regulatory module of the Mediator complex which is itself involved in regulation of basal and activated RNA polymerase II-dependent transcription. The SRB8-11 complex may be involved in the transcriptional repression of a subset of genes regulated by Mediator. It may inhibit the association of the Mediator complex with RNA polymerase II to form the holoenzyme complex.</text>
</comment>
<comment type="subcellular location">
    <subcellularLocation>
        <location evidence="1">Nucleus</location>
    </subcellularLocation>
</comment>
<feature type="compositionally biased region" description="Low complexity" evidence="12">
    <location>
        <begin position="1616"/>
        <end position="1627"/>
    </location>
</feature>
<dbReference type="PANTHER" id="PTHR46567:SF1">
    <property type="entry name" value="MEDIATOR OF RNA POLYMERASE II TRANSCRIPTION SUBUNIT 12"/>
    <property type="match status" value="1"/>
</dbReference>
<dbReference type="InterPro" id="IPR019035">
    <property type="entry name" value="Mediator_Med12"/>
</dbReference>
<evidence type="ECO:0000256" key="5">
    <source>
        <dbReference type="ARBA" id="ARBA00022491"/>
    </source>
</evidence>